<dbReference type="GO" id="GO:0060271">
    <property type="term" value="P:cilium assembly"/>
    <property type="evidence" value="ECO:0007669"/>
    <property type="project" value="TreeGrafter"/>
</dbReference>
<dbReference type="OrthoDB" id="5970631at2759"/>
<dbReference type="GO" id="GO:0036064">
    <property type="term" value="C:ciliary basal body"/>
    <property type="evidence" value="ECO:0007669"/>
    <property type="project" value="TreeGrafter"/>
</dbReference>
<gene>
    <name evidence="4" type="ORF">LSTR_LSTR008670</name>
</gene>
<dbReference type="EMBL" id="QKKF02017798">
    <property type="protein sequence ID" value="RZF40721.1"/>
    <property type="molecule type" value="Genomic_DNA"/>
</dbReference>
<dbReference type="STRING" id="195883.A0A482X604"/>
<dbReference type="GO" id="GO:0034453">
    <property type="term" value="P:microtubule anchoring"/>
    <property type="evidence" value="ECO:0007669"/>
    <property type="project" value="InterPro"/>
</dbReference>
<dbReference type="InParanoid" id="A0A482X604"/>
<dbReference type="Pfam" id="PF09398">
    <property type="entry name" value="FOP_dimer"/>
    <property type="match status" value="1"/>
</dbReference>
<dbReference type="AlphaFoldDB" id="A0A482X604"/>
<evidence type="ECO:0000256" key="1">
    <source>
        <dbReference type="ARBA" id="ARBA00022490"/>
    </source>
</evidence>
<comment type="caution">
    <text evidence="4">The sequence shown here is derived from an EMBL/GenBank/DDBJ whole genome shotgun (WGS) entry which is preliminary data.</text>
</comment>
<dbReference type="Proteomes" id="UP000291343">
    <property type="component" value="Unassembled WGS sequence"/>
</dbReference>
<sequence length="124" mass="14022">MALKEDLIEALTESLRETENFGKLKAALKVELLNILSKSEQPASRPEYPKEIHFVNKLIREYLKWVIDKSTASILQTESGMDDSPVSRSDLLKELNLKDDGQSDDMPILLNLVSTFQKISESSL</sequence>
<reference evidence="4 5" key="1">
    <citation type="journal article" date="2017" name="Gigascience">
        <title>Genome sequence of the small brown planthopper, Laodelphax striatellus.</title>
        <authorList>
            <person name="Zhu J."/>
            <person name="Jiang F."/>
            <person name="Wang X."/>
            <person name="Yang P."/>
            <person name="Bao Y."/>
            <person name="Zhao W."/>
            <person name="Wang W."/>
            <person name="Lu H."/>
            <person name="Wang Q."/>
            <person name="Cui N."/>
            <person name="Li J."/>
            <person name="Chen X."/>
            <person name="Luo L."/>
            <person name="Yu J."/>
            <person name="Kang L."/>
            <person name="Cui F."/>
        </authorList>
    </citation>
    <scope>NUCLEOTIDE SEQUENCE [LARGE SCALE GENOMIC DNA]</scope>
    <source>
        <strain evidence="4">Lst14</strain>
    </source>
</reference>
<keyword evidence="1" id="KW-0963">Cytoplasm</keyword>
<accession>A0A482X604</accession>
<dbReference type="GO" id="GO:0031514">
    <property type="term" value="C:motile cilium"/>
    <property type="evidence" value="ECO:0007669"/>
    <property type="project" value="TreeGrafter"/>
</dbReference>
<dbReference type="GO" id="GO:0005813">
    <property type="term" value="C:centrosome"/>
    <property type="evidence" value="ECO:0007669"/>
    <property type="project" value="TreeGrafter"/>
</dbReference>
<dbReference type="InterPro" id="IPR018993">
    <property type="entry name" value="FOP_dimerisation-dom_N"/>
</dbReference>
<evidence type="ECO:0000313" key="5">
    <source>
        <dbReference type="Proteomes" id="UP000291343"/>
    </source>
</evidence>
<name>A0A482X604_LAOST</name>
<evidence type="ECO:0000256" key="2">
    <source>
        <dbReference type="ARBA" id="ARBA00023212"/>
    </source>
</evidence>
<dbReference type="PANTHER" id="PTHR15431">
    <property type="entry name" value="FGFR1 ONCOGENE PARTNER/LISH DOMAIN-CONTAINING PROTEIN"/>
    <property type="match status" value="1"/>
</dbReference>
<dbReference type="SMR" id="A0A482X604"/>
<keyword evidence="2" id="KW-0206">Cytoskeleton</keyword>
<dbReference type="Gene3D" id="1.20.960.40">
    <property type="match status" value="1"/>
</dbReference>
<protein>
    <recommendedName>
        <fullName evidence="3">FGFR1 oncogene partner (FOP) N-terminal dimerisation domain-containing protein</fullName>
    </recommendedName>
</protein>
<organism evidence="4 5">
    <name type="scientific">Laodelphax striatellus</name>
    <name type="common">Small brown planthopper</name>
    <name type="synonym">Delphax striatella</name>
    <dbReference type="NCBI Taxonomy" id="195883"/>
    <lineage>
        <taxon>Eukaryota</taxon>
        <taxon>Metazoa</taxon>
        <taxon>Ecdysozoa</taxon>
        <taxon>Arthropoda</taxon>
        <taxon>Hexapoda</taxon>
        <taxon>Insecta</taxon>
        <taxon>Pterygota</taxon>
        <taxon>Neoptera</taxon>
        <taxon>Paraneoptera</taxon>
        <taxon>Hemiptera</taxon>
        <taxon>Auchenorrhyncha</taxon>
        <taxon>Fulgoroidea</taxon>
        <taxon>Delphacidae</taxon>
        <taxon>Criomorphinae</taxon>
        <taxon>Laodelphax</taxon>
    </lineage>
</organism>
<evidence type="ECO:0000313" key="4">
    <source>
        <dbReference type="EMBL" id="RZF40721.1"/>
    </source>
</evidence>
<evidence type="ECO:0000259" key="3">
    <source>
        <dbReference type="Pfam" id="PF09398"/>
    </source>
</evidence>
<feature type="domain" description="FGFR1 oncogene partner (FOP) N-terminal dimerisation" evidence="3">
    <location>
        <begin position="51"/>
        <end position="114"/>
    </location>
</feature>
<proteinExistence type="predicted"/>
<dbReference type="PANTHER" id="PTHR15431:SF19">
    <property type="entry name" value="CENTROSOMAL PROTEIN 20-RELATED"/>
    <property type="match status" value="1"/>
</dbReference>
<keyword evidence="5" id="KW-1185">Reference proteome</keyword>